<feature type="transmembrane region" description="Helical" evidence="1">
    <location>
        <begin position="152"/>
        <end position="180"/>
    </location>
</feature>
<protein>
    <submittedName>
        <fullName evidence="2">Cytochrome c biogenesis protein transmembrane region protein</fullName>
    </submittedName>
</protein>
<feature type="transmembrane region" description="Helical" evidence="1">
    <location>
        <begin position="186"/>
        <end position="209"/>
    </location>
</feature>
<organism evidence="2">
    <name type="scientific">uncultured bacterium W5-102b</name>
    <dbReference type="NCBI Taxonomy" id="1130996"/>
    <lineage>
        <taxon>Bacteria</taxon>
        <taxon>environmental samples</taxon>
    </lineage>
</organism>
<dbReference type="AlphaFoldDB" id="H9BWJ4"/>
<dbReference type="EMBL" id="JQ085817">
    <property type="protein sequence ID" value="AFD03166.1"/>
    <property type="molecule type" value="Genomic_DNA"/>
</dbReference>
<reference evidence="2" key="1">
    <citation type="submission" date="2011-11" db="EMBL/GenBank/DDBJ databases">
        <title>Construction and analysis of a metagenome of deep-sea sediment.</title>
        <authorList>
            <person name="Huo Y.-Y."/>
            <person name="Cheng H."/>
            <person name="Wu M."/>
        </authorList>
    </citation>
    <scope>NUCLEOTIDE SEQUENCE</scope>
</reference>
<feature type="transmembrane region" description="Helical" evidence="1">
    <location>
        <begin position="107"/>
        <end position="128"/>
    </location>
</feature>
<dbReference type="PANTHER" id="PTHR31272:SF4">
    <property type="entry name" value="CYTOCHROME C-TYPE BIOGENESIS PROTEIN HI_1454-RELATED"/>
    <property type="match status" value="1"/>
</dbReference>
<feature type="transmembrane region" description="Helical" evidence="1">
    <location>
        <begin position="79"/>
        <end position="101"/>
    </location>
</feature>
<dbReference type="InterPro" id="IPR051790">
    <property type="entry name" value="Cytochrome_c-biogenesis_DsbD"/>
</dbReference>
<feature type="transmembrane region" description="Helical" evidence="1">
    <location>
        <begin position="230"/>
        <end position="255"/>
    </location>
</feature>
<keyword evidence="1 2" id="KW-0812">Transmembrane</keyword>
<dbReference type="PANTHER" id="PTHR31272">
    <property type="entry name" value="CYTOCHROME C-TYPE BIOGENESIS PROTEIN HI_1454-RELATED"/>
    <property type="match status" value="1"/>
</dbReference>
<proteinExistence type="predicted"/>
<keyword evidence="1" id="KW-1133">Transmembrane helix</keyword>
<keyword evidence="1" id="KW-0472">Membrane</keyword>
<evidence type="ECO:0000256" key="1">
    <source>
        <dbReference type="SAM" id="Phobius"/>
    </source>
</evidence>
<name>H9BWJ4_9BACT</name>
<accession>H9BWJ4</accession>
<sequence>MDLSTTPLIIAIAIAFGAGMVSILSPCILPLLPGYLAFLAGANTADRRTTMQPRAPRGADSTAAVAQRPQSQTATVTRAAAFCAGFSAVFIVAGLGLGVLGSAGGQVPTLVTFGGGAIIAIFGLLLVWNRPMPGTGSAGTLMSRLPRPQSHLGAVGAGVVVSVAWTPCIGVTLAAILTMATVAGNAVTSTVLLAAYATGLSVPFMALALGLGRLDEQSSWMRRNARSLNVATGAVLVGFGLVVASGEMGQLSAWLGGLLPVVL</sequence>
<feature type="transmembrane region" description="Helical" evidence="1">
    <location>
        <begin position="6"/>
        <end position="38"/>
    </location>
</feature>
<evidence type="ECO:0000313" key="2">
    <source>
        <dbReference type="EMBL" id="AFD03166.1"/>
    </source>
</evidence>